<gene>
    <name evidence="4" type="ORF">KS407_12385</name>
</gene>
<dbReference type="PANTHER" id="PTHR44943:SF8">
    <property type="entry name" value="TPR REPEAT-CONTAINING PROTEIN MJ0263"/>
    <property type="match status" value="1"/>
</dbReference>
<dbReference type="InterPro" id="IPR011990">
    <property type="entry name" value="TPR-like_helical_dom_sf"/>
</dbReference>
<dbReference type="PANTHER" id="PTHR44943">
    <property type="entry name" value="CELLULOSE SYNTHASE OPERON PROTEIN C"/>
    <property type="match status" value="1"/>
</dbReference>
<dbReference type="InterPro" id="IPR051685">
    <property type="entry name" value="Ycf3/AcsC/BcsC/TPR_MFPF"/>
</dbReference>
<evidence type="ECO:0000313" key="4">
    <source>
        <dbReference type="EMBL" id="MBU9722234.1"/>
    </source>
</evidence>
<dbReference type="EMBL" id="JAHQCR010000050">
    <property type="protein sequence ID" value="MBU9722234.1"/>
    <property type="molecule type" value="Genomic_DNA"/>
</dbReference>
<dbReference type="SUPFAM" id="SSF48452">
    <property type="entry name" value="TPR-like"/>
    <property type="match status" value="2"/>
</dbReference>
<keyword evidence="1" id="KW-0677">Repeat</keyword>
<comment type="caution">
    <text evidence="4">The sequence shown here is derived from an EMBL/GenBank/DDBJ whole genome shotgun (WGS) entry which is preliminary data.</text>
</comment>
<dbReference type="SMART" id="SM00028">
    <property type="entry name" value="TPR"/>
    <property type="match status" value="6"/>
</dbReference>
<reference evidence="4 5" key="1">
    <citation type="submission" date="2021-06" db="EMBL/GenBank/DDBJ databases">
        <title>Bacillus sp. RD4P76, an endophyte from a halophyte.</title>
        <authorList>
            <person name="Sun J.-Q."/>
        </authorList>
    </citation>
    <scope>NUCLEOTIDE SEQUENCE [LARGE SCALE GENOMIC DNA]</scope>
    <source>
        <strain evidence="4 5">JCM 17098</strain>
    </source>
</reference>
<evidence type="ECO:0000256" key="1">
    <source>
        <dbReference type="ARBA" id="ARBA00022737"/>
    </source>
</evidence>
<dbReference type="Pfam" id="PF14559">
    <property type="entry name" value="TPR_19"/>
    <property type="match status" value="1"/>
</dbReference>
<evidence type="ECO:0000256" key="2">
    <source>
        <dbReference type="ARBA" id="ARBA00022803"/>
    </source>
</evidence>
<name>A0ABS6JX41_9BACI</name>
<keyword evidence="2 3" id="KW-0802">TPR repeat</keyword>
<dbReference type="RefSeq" id="WP_088076468.1">
    <property type="nucleotide sequence ID" value="NZ_JAHQCR010000050.1"/>
</dbReference>
<protein>
    <submittedName>
        <fullName evidence="4">Tetratricopeptide repeat protein</fullName>
    </submittedName>
</protein>
<feature type="repeat" description="TPR" evidence="3">
    <location>
        <begin position="19"/>
        <end position="52"/>
    </location>
</feature>
<keyword evidence="5" id="KW-1185">Reference proteome</keyword>
<dbReference type="Pfam" id="PF13181">
    <property type="entry name" value="TPR_8"/>
    <property type="match status" value="2"/>
</dbReference>
<sequence length="354" mass="41666">MRESKSNKRGNVVSFTQDGSFFYKKGVEAYQNDELEQSIDYIKRAIEIEPDEPVFLCQLGIIYGDLRYYEEANECLEKVVSELDESMAECYYFMANNYAHLLKFDVAKVRVQKYLELDPEGEFAPDAESLLEIFLDPGRDKLLDGMMLPYRKPADIIVDHINRGKFELAEEDAKEHLGENPTDWDIYAYLAESLMYQNRLEEAKKILQDLLIKEEPNFLAQCLMAKLFVMEGNPDKEIWRNNLKNLRPMKDWHCYYLAKALFFVGEYSRAYKWYKKLYQASDFYKTPPYFHQMAIAAWKNGNKKKAKELWEKTRTIDQENEQISNEYLKVLSSAGDGVIPEDRWFIYSVPTLVE</sequence>
<dbReference type="Proteomes" id="UP000790580">
    <property type="component" value="Unassembled WGS sequence"/>
</dbReference>
<organism evidence="4 5">
    <name type="scientific">Evansella alkalicola</name>
    <dbReference type="NCBI Taxonomy" id="745819"/>
    <lineage>
        <taxon>Bacteria</taxon>
        <taxon>Bacillati</taxon>
        <taxon>Bacillota</taxon>
        <taxon>Bacilli</taxon>
        <taxon>Bacillales</taxon>
        <taxon>Bacillaceae</taxon>
        <taxon>Evansella</taxon>
    </lineage>
</organism>
<evidence type="ECO:0000256" key="3">
    <source>
        <dbReference type="PROSITE-ProRule" id="PRU00339"/>
    </source>
</evidence>
<proteinExistence type="predicted"/>
<dbReference type="InterPro" id="IPR019734">
    <property type="entry name" value="TPR_rpt"/>
</dbReference>
<accession>A0ABS6JX41</accession>
<dbReference type="PROSITE" id="PS50005">
    <property type="entry name" value="TPR"/>
    <property type="match status" value="1"/>
</dbReference>
<evidence type="ECO:0000313" key="5">
    <source>
        <dbReference type="Proteomes" id="UP000790580"/>
    </source>
</evidence>
<dbReference type="Gene3D" id="1.25.40.10">
    <property type="entry name" value="Tetratricopeptide repeat domain"/>
    <property type="match status" value="3"/>
</dbReference>